<evidence type="ECO:0000313" key="3">
    <source>
        <dbReference type="EMBL" id="VDH92094.1"/>
    </source>
</evidence>
<evidence type="ECO:0000259" key="2">
    <source>
        <dbReference type="Pfam" id="PF00078"/>
    </source>
</evidence>
<organism evidence="3 4">
    <name type="scientific">Mytilus galloprovincialis</name>
    <name type="common">Mediterranean mussel</name>
    <dbReference type="NCBI Taxonomy" id="29158"/>
    <lineage>
        <taxon>Eukaryota</taxon>
        <taxon>Metazoa</taxon>
        <taxon>Spiralia</taxon>
        <taxon>Lophotrochozoa</taxon>
        <taxon>Mollusca</taxon>
        <taxon>Bivalvia</taxon>
        <taxon>Autobranchia</taxon>
        <taxon>Pteriomorphia</taxon>
        <taxon>Mytilida</taxon>
        <taxon>Mytiloidea</taxon>
        <taxon>Mytilidae</taxon>
        <taxon>Mytilinae</taxon>
        <taxon>Mytilus</taxon>
    </lineage>
</organism>
<feature type="compositionally biased region" description="Basic and acidic residues" evidence="1">
    <location>
        <begin position="1"/>
        <end position="20"/>
    </location>
</feature>
<dbReference type="PANTHER" id="PTHR33050:SF7">
    <property type="entry name" value="RIBONUCLEASE H"/>
    <property type="match status" value="1"/>
</dbReference>
<protein>
    <recommendedName>
        <fullName evidence="2">Reverse transcriptase domain-containing protein</fullName>
    </recommendedName>
</protein>
<dbReference type="InterPro" id="IPR052055">
    <property type="entry name" value="Hepadnavirus_pol/RT"/>
</dbReference>
<sequence>MKEKTDRNKQLAEVLPDNRRVTLGSQLGKKNPTATVTSESTFVKKPKFDSNFKIPKKNFGEFKSSGKQTQATKPWEWESITDDQWVLKTLQEGLKLEFQETPHLTALCFGPSQAPRVFTKIFTVVAAHLRIQNTRLATYLDDWLLVNSKEKMLILDREKPLSHLIKLRFIINLKKSSLIPSQEITYIGALFNCKKEKVSPTMERILK</sequence>
<reference evidence="3" key="1">
    <citation type="submission" date="2018-11" db="EMBL/GenBank/DDBJ databases">
        <authorList>
            <person name="Alioto T."/>
            <person name="Alioto T."/>
        </authorList>
    </citation>
    <scope>NUCLEOTIDE SEQUENCE</scope>
</reference>
<dbReference type="InterPro" id="IPR000477">
    <property type="entry name" value="RT_dom"/>
</dbReference>
<comment type="caution">
    <text evidence="3">The sequence shown here is derived from an EMBL/GenBank/DDBJ whole genome shotgun (WGS) entry which is preliminary data.</text>
</comment>
<dbReference type="OrthoDB" id="6157623at2759"/>
<dbReference type="EMBL" id="UYJE01000302">
    <property type="protein sequence ID" value="VDH92094.1"/>
    <property type="molecule type" value="Genomic_DNA"/>
</dbReference>
<dbReference type="InterPro" id="IPR043128">
    <property type="entry name" value="Rev_trsase/Diguanyl_cyclase"/>
</dbReference>
<dbReference type="SUPFAM" id="SSF56672">
    <property type="entry name" value="DNA/RNA polymerases"/>
    <property type="match status" value="1"/>
</dbReference>
<accession>A0A8B6BLZ8</accession>
<evidence type="ECO:0000313" key="4">
    <source>
        <dbReference type="Proteomes" id="UP000596742"/>
    </source>
</evidence>
<feature type="region of interest" description="Disordered" evidence="1">
    <location>
        <begin position="1"/>
        <end position="33"/>
    </location>
</feature>
<gene>
    <name evidence="3" type="ORF">MGAL_10B064067</name>
</gene>
<feature type="domain" description="Reverse transcriptase" evidence="2">
    <location>
        <begin position="85"/>
        <end position="188"/>
    </location>
</feature>
<dbReference type="Proteomes" id="UP000596742">
    <property type="component" value="Unassembled WGS sequence"/>
</dbReference>
<dbReference type="InterPro" id="IPR043502">
    <property type="entry name" value="DNA/RNA_pol_sf"/>
</dbReference>
<keyword evidence="4" id="KW-1185">Reference proteome</keyword>
<dbReference type="Gene3D" id="3.30.70.270">
    <property type="match status" value="1"/>
</dbReference>
<dbReference type="Pfam" id="PF00078">
    <property type="entry name" value="RVT_1"/>
    <property type="match status" value="1"/>
</dbReference>
<dbReference type="PANTHER" id="PTHR33050">
    <property type="entry name" value="REVERSE TRANSCRIPTASE DOMAIN-CONTAINING PROTEIN"/>
    <property type="match status" value="1"/>
</dbReference>
<evidence type="ECO:0000256" key="1">
    <source>
        <dbReference type="SAM" id="MobiDB-lite"/>
    </source>
</evidence>
<name>A0A8B6BLZ8_MYTGA</name>
<proteinExistence type="predicted"/>
<dbReference type="AlphaFoldDB" id="A0A8B6BLZ8"/>